<evidence type="ECO:0000313" key="3">
    <source>
        <dbReference type="Proteomes" id="UP000494252"/>
    </source>
</evidence>
<evidence type="ECO:0000313" key="2">
    <source>
        <dbReference type="EMBL" id="CAB3808741.1"/>
    </source>
</evidence>
<evidence type="ECO:0000256" key="1">
    <source>
        <dbReference type="SAM" id="Phobius"/>
    </source>
</evidence>
<protein>
    <submittedName>
        <fullName evidence="2">Uncharacterized protein</fullName>
    </submittedName>
</protein>
<keyword evidence="1" id="KW-1133">Transmembrane helix</keyword>
<keyword evidence="1" id="KW-0812">Transmembrane</keyword>
<dbReference type="AlphaFoldDB" id="A0A6J5GYX7"/>
<keyword evidence="3" id="KW-1185">Reference proteome</keyword>
<keyword evidence="1" id="KW-0472">Membrane</keyword>
<dbReference type="Proteomes" id="UP000494252">
    <property type="component" value="Unassembled WGS sequence"/>
</dbReference>
<dbReference type="EMBL" id="CADIKI010000027">
    <property type="protein sequence ID" value="CAB3808741.1"/>
    <property type="molecule type" value="Genomic_DNA"/>
</dbReference>
<reference evidence="2 3" key="1">
    <citation type="submission" date="2020-04" db="EMBL/GenBank/DDBJ databases">
        <authorList>
            <person name="De Canck E."/>
        </authorList>
    </citation>
    <scope>NUCLEOTIDE SEQUENCE [LARGE SCALE GENOMIC DNA]</scope>
    <source>
        <strain evidence="2 3">LMG 27177</strain>
    </source>
</reference>
<gene>
    <name evidence="2" type="ORF">LMG27177_06630</name>
</gene>
<accession>A0A6J5GYX7</accession>
<organism evidence="2 3">
    <name type="scientific">Paraburkholderia fynbosensis</name>
    <dbReference type="NCBI Taxonomy" id="1200993"/>
    <lineage>
        <taxon>Bacteria</taxon>
        <taxon>Pseudomonadati</taxon>
        <taxon>Pseudomonadota</taxon>
        <taxon>Betaproteobacteria</taxon>
        <taxon>Burkholderiales</taxon>
        <taxon>Burkholderiaceae</taxon>
        <taxon>Paraburkholderia</taxon>
    </lineage>
</organism>
<sequence>MTERWMGLTIGVSALLIAIPLVISHYRREHRRGQLLRNLDHVDWWYRTRGPK</sequence>
<proteinExistence type="predicted"/>
<feature type="transmembrane region" description="Helical" evidence="1">
    <location>
        <begin position="6"/>
        <end position="26"/>
    </location>
</feature>
<name>A0A6J5GYX7_9BURK</name>